<keyword evidence="2" id="KW-0249">Electron transport</keyword>
<dbReference type="GO" id="GO:0005737">
    <property type="term" value="C:cytoplasm"/>
    <property type="evidence" value="ECO:0007669"/>
    <property type="project" value="TreeGrafter"/>
</dbReference>
<dbReference type="GO" id="GO:0015035">
    <property type="term" value="F:protein-disulfide reductase activity"/>
    <property type="evidence" value="ECO:0007669"/>
    <property type="project" value="TreeGrafter"/>
</dbReference>
<keyword evidence="4" id="KW-0676">Redox-active center</keyword>
<protein>
    <submittedName>
        <fullName evidence="6">Thioredoxin family protein</fullName>
    </submittedName>
</protein>
<evidence type="ECO:0000256" key="3">
    <source>
        <dbReference type="ARBA" id="ARBA00023157"/>
    </source>
</evidence>
<dbReference type="Gene3D" id="3.40.30.10">
    <property type="entry name" value="Glutaredoxin"/>
    <property type="match status" value="1"/>
</dbReference>
<gene>
    <name evidence="6" type="ORF">sS8_3652</name>
</gene>
<dbReference type="InterPro" id="IPR013766">
    <property type="entry name" value="Thioredoxin_domain"/>
</dbReference>
<dbReference type="OrthoDB" id="9790390at2"/>
<dbReference type="EMBL" id="AP017928">
    <property type="protein sequence ID" value="BBA35589.1"/>
    <property type="molecule type" value="Genomic_DNA"/>
</dbReference>
<dbReference type="Proteomes" id="UP000266313">
    <property type="component" value="Chromosome"/>
</dbReference>
<keyword evidence="1" id="KW-0813">Transport</keyword>
<dbReference type="KEGG" id="mmai:sS8_3652"/>
<dbReference type="PRINTS" id="PR00421">
    <property type="entry name" value="THIOREDOXIN"/>
</dbReference>
<keyword evidence="3" id="KW-1015">Disulfide bond</keyword>
<dbReference type="SUPFAM" id="SSF48452">
    <property type="entry name" value="TPR-like"/>
    <property type="match status" value="1"/>
</dbReference>
<dbReference type="PROSITE" id="PS00194">
    <property type="entry name" value="THIOREDOXIN_1"/>
    <property type="match status" value="1"/>
</dbReference>
<dbReference type="Gene3D" id="1.25.40.10">
    <property type="entry name" value="Tetratricopeptide repeat domain"/>
    <property type="match status" value="2"/>
</dbReference>
<feature type="domain" description="Thioredoxin" evidence="5">
    <location>
        <begin position="1"/>
        <end position="106"/>
    </location>
</feature>
<proteinExistence type="predicted"/>
<dbReference type="Pfam" id="PF14559">
    <property type="entry name" value="TPR_19"/>
    <property type="match status" value="1"/>
</dbReference>
<dbReference type="Pfam" id="PF00085">
    <property type="entry name" value="Thioredoxin"/>
    <property type="match status" value="1"/>
</dbReference>
<dbReference type="RefSeq" id="WP_119630905.1">
    <property type="nucleotide sequence ID" value="NZ_AP017928.1"/>
</dbReference>
<evidence type="ECO:0000313" key="7">
    <source>
        <dbReference type="Proteomes" id="UP000266313"/>
    </source>
</evidence>
<dbReference type="PROSITE" id="PS51352">
    <property type="entry name" value="THIOREDOXIN_2"/>
    <property type="match status" value="1"/>
</dbReference>
<dbReference type="AlphaFoldDB" id="A0A250L0M2"/>
<organism evidence="6 7">
    <name type="scientific">Methylocaldum marinum</name>
    <dbReference type="NCBI Taxonomy" id="1432792"/>
    <lineage>
        <taxon>Bacteria</taxon>
        <taxon>Pseudomonadati</taxon>
        <taxon>Pseudomonadota</taxon>
        <taxon>Gammaproteobacteria</taxon>
        <taxon>Methylococcales</taxon>
        <taxon>Methylococcaceae</taxon>
        <taxon>Methylocaldum</taxon>
    </lineage>
</organism>
<accession>A0A250L0M2</accession>
<dbReference type="SUPFAM" id="SSF52833">
    <property type="entry name" value="Thioredoxin-like"/>
    <property type="match status" value="1"/>
</dbReference>
<keyword evidence="7" id="KW-1185">Reference proteome</keyword>
<dbReference type="CDD" id="cd02956">
    <property type="entry name" value="ybbN"/>
    <property type="match status" value="1"/>
</dbReference>
<dbReference type="GO" id="GO:0006950">
    <property type="term" value="P:response to stress"/>
    <property type="evidence" value="ECO:0007669"/>
    <property type="project" value="UniProtKB-ARBA"/>
</dbReference>
<dbReference type="PANTHER" id="PTHR45663">
    <property type="entry name" value="GEO12009P1"/>
    <property type="match status" value="1"/>
</dbReference>
<dbReference type="Pfam" id="PF14561">
    <property type="entry name" value="TPR_20"/>
    <property type="match status" value="1"/>
</dbReference>
<sequence>MSDSTQDFDTDVIQRSYSIPVLVDFWTPWCAPCRTLGPILNRIADKNADRFVLVKINTEELPEVSTRYQVRSIPNVKLFVDGQVVDEFTGALPEGMIEQWLNRALPSPLRNTLKKAENEVLAGHPDKAVTLLEEVLEVEPDNEDAAVMLARLLLASDHRKAAAVVERIGADSDSYHIAESIRTVARLFDYAVAPETLPDAPLKPVYLSAIEHLKNADFEAALSSFIEVIKGARQYDDDGARKACLAIFKFLGDDHELTREYRSRLASALYV</sequence>
<reference evidence="6 7" key="1">
    <citation type="submission" date="2016-12" db="EMBL/GenBank/DDBJ databases">
        <title>Genome sequencing of Methylocaldum marinum.</title>
        <authorList>
            <person name="Takeuchi M."/>
            <person name="Kamagata Y."/>
            <person name="Hiraoka S."/>
            <person name="Oshima K."/>
            <person name="Hattori M."/>
            <person name="Iwasaki W."/>
        </authorList>
    </citation>
    <scope>NUCLEOTIDE SEQUENCE [LARGE SCALE GENOMIC DNA]</scope>
    <source>
        <strain evidence="6 7">S8</strain>
    </source>
</reference>
<evidence type="ECO:0000259" key="5">
    <source>
        <dbReference type="PROSITE" id="PS51352"/>
    </source>
</evidence>
<evidence type="ECO:0000313" key="6">
    <source>
        <dbReference type="EMBL" id="BBA35589.1"/>
    </source>
</evidence>
<evidence type="ECO:0000256" key="2">
    <source>
        <dbReference type="ARBA" id="ARBA00022982"/>
    </source>
</evidence>
<dbReference type="PANTHER" id="PTHR45663:SF11">
    <property type="entry name" value="GEO12009P1"/>
    <property type="match status" value="1"/>
</dbReference>
<name>A0A250L0M2_9GAMM</name>
<dbReference type="InterPro" id="IPR011990">
    <property type="entry name" value="TPR-like_helical_dom_sf"/>
</dbReference>
<dbReference type="InterPro" id="IPR036249">
    <property type="entry name" value="Thioredoxin-like_sf"/>
</dbReference>
<dbReference type="InterPro" id="IPR017937">
    <property type="entry name" value="Thioredoxin_CS"/>
</dbReference>
<evidence type="ECO:0000256" key="1">
    <source>
        <dbReference type="ARBA" id="ARBA00022448"/>
    </source>
</evidence>
<evidence type="ECO:0000256" key="4">
    <source>
        <dbReference type="ARBA" id="ARBA00023284"/>
    </source>
</evidence>